<dbReference type="EMBL" id="PVWK01000048">
    <property type="protein sequence ID" value="PSB30789.1"/>
    <property type="molecule type" value="Genomic_DNA"/>
</dbReference>
<name>A0A2T1EDG5_9CYAN</name>
<dbReference type="InterPro" id="IPR036291">
    <property type="entry name" value="NAD(P)-bd_dom_sf"/>
</dbReference>
<dbReference type="AlphaFoldDB" id="A0A2T1EDG5"/>
<dbReference type="Pfam" id="PF05368">
    <property type="entry name" value="NmrA"/>
    <property type="match status" value="1"/>
</dbReference>
<dbReference type="InterPro" id="IPR051604">
    <property type="entry name" value="Ergot_Alk_Oxidoreductase"/>
</dbReference>
<reference evidence="3" key="1">
    <citation type="submission" date="2018-02" db="EMBL/GenBank/DDBJ databases">
        <authorList>
            <person name="Moore K."/>
            <person name="Momper L."/>
        </authorList>
    </citation>
    <scope>NUCLEOTIDE SEQUENCE [LARGE SCALE GENOMIC DNA]</scope>
    <source>
        <strain evidence="3">ULC18</strain>
    </source>
</reference>
<accession>A0A2T1EDG5</accession>
<protein>
    <submittedName>
        <fullName evidence="2">Epimerase</fullName>
    </submittedName>
</protein>
<proteinExistence type="predicted"/>
<dbReference type="SUPFAM" id="SSF51735">
    <property type="entry name" value="NAD(P)-binding Rossmann-fold domains"/>
    <property type="match status" value="1"/>
</dbReference>
<dbReference type="OrthoDB" id="339107at2"/>
<sequence length="288" mass="31317">MKVLMVGATGKYANHVVPALKQRGAVVRALVRDKDKVDTARQQGADETALGDLTDSDSLRAATDGVEGVFHINPAFAPNEAELGVAMVEAAKASGVRKFVFSSVIHPLISNLSNHAAKQPAEEALYESGMEFTVLQPTMFMQNLDNSWSAVLKQGRFSLPYSKQMKASYVDYRDVAEVAALALTEDKLGYGTFELCAPGMVNRLELVAMMSEAIGHPIEAGEPTFDEWAQATHIPDGPTREGMRKIYANYDQQGFPGGNALVLRAILGQEPRTLRQYIQELASQKSIA</sequence>
<organism evidence="2 3">
    <name type="scientific">Stenomitos frigidus ULC18</name>
    <dbReference type="NCBI Taxonomy" id="2107698"/>
    <lineage>
        <taxon>Bacteria</taxon>
        <taxon>Bacillati</taxon>
        <taxon>Cyanobacteriota</taxon>
        <taxon>Cyanophyceae</taxon>
        <taxon>Leptolyngbyales</taxon>
        <taxon>Leptolyngbyaceae</taxon>
        <taxon>Stenomitos</taxon>
    </lineage>
</organism>
<dbReference type="RefSeq" id="WP_106255818.1">
    <property type="nucleotide sequence ID" value="NZ_CAWNSW010000050.1"/>
</dbReference>
<keyword evidence="3" id="KW-1185">Reference proteome</keyword>
<reference evidence="2 3" key="2">
    <citation type="submission" date="2018-03" db="EMBL/GenBank/DDBJ databases">
        <title>The ancient ancestry and fast evolution of plastids.</title>
        <authorList>
            <person name="Moore K.R."/>
            <person name="Magnabosco C."/>
            <person name="Momper L."/>
            <person name="Gold D.A."/>
            <person name="Bosak T."/>
            <person name="Fournier G.P."/>
        </authorList>
    </citation>
    <scope>NUCLEOTIDE SEQUENCE [LARGE SCALE GENOMIC DNA]</scope>
    <source>
        <strain evidence="2 3">ULC18</strain>
    </source>
</reference>
<evidence type="ECO:0000313" key="3">
    <source>
        <dbReference type="Proteomes" id="UP000239576"/>
    </source>
</evidence>
<dbReference type="Gene3D" id="3.90.25.10">
    <property type="entry name" value="UDP-galactose 4-epimerase, domain 1"/>
    <property type="match status" value="1"/>
</dbReference>
<gene>
    <name evidence="2" type="ORF">C7B82_08225</name>
</gene>
<dbReference type="Proteomes" id="UP000239576">
    <property type="component" value="Unassembled WGS sequence"/>
</dbReference>
<comment type="caution">
    <text evidence="2">The sequence shown here is derived from an EMBL/GenBank/DDBJ whole genome shotgun (WGS) entry which is preliminary data.</text>
</comment>
<dbReference type="PANTHER" id="PTHR43162:SF1">
    <property type="entry name" value="PRESTALK A DIFFERENTIATION PROTEIN A"/>
    <property type="match status" value="1"/>
</dbReference>
<dbReference type="InterPro" id="IPR008030">
    <property type="entry name" value="NmrA-like"/>
</dbReference>
<dbReference type="Gene3D" id="3.40.50.720">
    <property type="entry name" value="NAD(P)-binding Rossmann-like Domain"/>
    <property type="match status" value="1"/>
</dbReference>
<evidence type="ECO:0000313" key="2">
    <source>
        <dbReference type="EMBL" id="PSB30789.1"/>
    </source>
</evidence>
<feature type="domain" description="NmrA-like" evidence="1">
    <location>
        <begin position="2"/>
        <end position="252"/>
    </location>
</feature>
<evidence type="ECO:0000259" key="1">
    <source>
        <dbReference type="Pfam" id="PF05368"/>
    </source>
</evidence>
<dbReference type="PANTHER" id="PTHR43162">
    <property type="match status" value="1"/>
</dbReference>